<accession>A0A699TEF6</accession>
<evidence type="ECO:0000259" key="1">
    <source>
        <dbReference type="Pfam" id="PF07727"/>
    </source>
</evidence>
<protein>
    <submittedName>
        <fullName evidence="2">Putative ribonuclease H-like domain-containing protein</fullName>
    </submittedName>
</protein>
<feature type="non-terminal residue" evidence="2">
    <location>
        <position position="76"/>
    </location>
</feature>
<dbReference type="EMBL" id="BKCJ011238954">
    <property type="protein sequence ID" value="GFD08517.1"/>
    <property type="molecule type" value="Genomic_DNA"/>
</dbReference>
<organism evidence="2">
    <name type="scientific">Tanacetum cinerariifolium</name>
    <name type="common">Dalmatian daisy</name>
    <name type="synonym">Chrysanthemum cinerariifolium</name>
    <dbReference type="NCBI Taxonomy" id="118510"/>
    <lineage>
        <taxon>Eukaryota</taxon>
        <taxon>Viridiplantae</taxon>
        <taxon>Streptophyta</taxon>
        <taxon>Embryophyta</taxon>
        <taxon>Tracheophyta</taxon>
        <taxon>Spermatophyta</taxon>
        <taxon>Magnoliopsida</taxon>
        <taxon>eudicotyledons</taxon>
        <taxon>Gunneridae</taxon>
        <taxon>Pentapetalae</taxon>
        <taxon>asterids</taxon>
        <taxon>campanulids</taxon>
        <taxon>Asterales</taxon>
        <taxon>Asteraceae</taxon>
        <taxon>Asteroideae</taxon>
        <taxon>Anthemideae</taxon>
        <taxon>Anthemidinae</taxon>
        <taxon>Tanacetum</taxon>
    </lineage>
</organism>
<feature type="domain" description="Reverse transcriptase Ty1/copia-type" evidence="1">
    <location>
        <begin position="30"/>
        <end position="74"/>
    </location>
</feature>
<dbReference type="AlphaFoldDB" id="A0A699TEF6"/>
<name>A0A699TEF6_TANCI</name>
<gene>
    <name evidence="2" type="ORF">Tci_880486</name>
</gene>
<sequence>MKPKKVTQDLDDESWVEAMQEELLQFKLLNVWTLMDLPPGKRAIGTKWVYRNKRDHRGIFVRNKARLVVQGHRQEE</sequence>
<proteinExistence type="predicted"/>
<evidence type="ECO:0000313" key="2">
    <source>
        <dbReference type="EMBL" id="GFD08517.1"/>
    </source>
</evidence>
<comment type="caution">
    <text evidence="2">The sequence shown here is derived from an EMBL/GenBank/DDBJ whole genome shotgun (WGS) entry which is preliminary data.</text>
</comment>
<dbReference type="InterPro" id="IPR013103">
    <property type="entry name" value="RVT_2"/>
</dbReference>
<reference evidence="2" key="1">
    <citation type="journal article" date="2019" name="Sci. Rep.">
        <title>Draft genome of Tanacetum cinerariifolium, the natural source of mosquito coil.</title>
        <authorList>
            <person name="Yamashiro T."/>
            <person name="Shiraishi A."/>
            <person name="Satake H."/>
            <person name="Nakayama K."/>
        </authorList>
    </citation>
    <scope>NUCLEOTIDE SEQUENCE</scope>
</reference>
<dbReference type="Pfam" id="PF07727">
    <property type="entry name" value="RVT_2"/>
    <property type="match status" value="1"/>
</dbReference>